<sequence length="541" mass="61934">MVIRINVGIIRTVFISIVANNVIRIAATDLSADDGQLFNNDEEAVDSQNQYNNEQPKFKVQETIIKQKDDYDNEEDIKALLEEKYKFKNDETSTRFKVTKEERGEFPVLDSKKPEFHKTLMRRESESDQFNQTFFPENHDERHIAWAFRSYAVRRIVGGMETSVSMYPYNVAISRNAKHWCGGSIIDEQWVLTAGHCLESAFDGDKRKLQPFIIRAGSSFHNRGGYQARVNKVFFPHEYVPGNADYDYSLLRLDRPMPIGRNIAVLNLPSKDYMMKESDILIVTGWGSTDESGYGHIPDRLRFVPVPVMRLEDCQKSYRFYITPRMLCAGYATGGKDACNHDSGGPAVRDGVLLGIVSFGGKQCGDPRSPGVYSRVSEITEWVEDTITNNEANTVPELLPKIQKARQREKELQKFKARVEDKKNKIKTWLRETLKSPTFIELAKKKLKEAGFHTRRTNDYDTLNVSNLDDKMIDEINLTNMINDRIIDDGDGSESDKLLRTLALHEVMLNDRSTEMFAHRTNPEDDSDSTESFIAYISGNR</sequence>
<keyword evidence="2" id="KW-0645">Protease</keyword>
<keyword evidence="4" id="KW-0720">Serine protease</keyword>
<comment type="similarity">
    <text evidence="1">Belongs to the peptidase S1 family.</text>
</comment>
<dbReference type="SUPFAM" id="SSF50494">
    <property type="entry name" value="Trypsin-like serine proteases"/>
    <property type="match status" value="1"/>
</dbReference>
<evidence type="ECO:0000256" key="2">
    <source>
        <dbReference type="ARBA" id="ARBA00022670"/>
    </source>
</evidence>
<dbReference type="GO" id="GO:0004252">
    <property type="term" value="F:serine-type endopeptidase activity"/>
    <property type="evidence" value="ECO:0007669"/>
    <property type="project" value="InterPro"/>
</dbReference>
<dbReference type="InterPro" id="IPR001314">
    <property type="entry name" value="Peptidase_S1A"/>
</dbReference>
<evidence type="ECO:0000313" key="9">
    <source>
        <dbReference type="RefSeq" id="XP_022818432.1"/>
    </source>
</evidence>
<keyword evidence="3" id="KW-0378">Hydrolase</keyword>
<dbReference type="AlphaFoldDB" id="A0A9J7DYM6"/>
<dbReference type="Pfam" id="PF00089">
    <property type="entry name" value="Trypsin"/>
    <property type="match status" value="1"/>
</dbReference>
<dbReference type="PRINTS" id="PR00722">
    <property type="entry name" value="CHYMOTRYPSIN"/>
</dbReference>
<evidence type="ECO:0000256" key="4">
    <source>
        <dbReference type="ARBA" id="ARBA00022825"/>
    </source>
</evidence>
<keyword evidence="8" id="KW-1185">Reference proteome</keyword>
<dbReference type="KEGG" id="sliu:111350942"/>
<dbReference type="GeneID" id="111350942"/>
<dbReference type="Gene3D" id="2.40.10.10">
    <property type="entry name" value="Trypsin-like serine proteases"/>
    <property type="match status" value="1"/>
</dbReference>
<evidence type="ECO:0000313" key="8">
    <source>
        <dbReference type="Proteomes" id="UP000301870"/>
    </source>
</evidence>
<dbReference type="RefSeq" id="XP_022818432.1">
    <property type="nucleotide sequence ID" value="XM_022962664.1"/>
</dbReference>
<keyword evidence="6" id="KW-0175">Coiled coil</keyword>
<dbReference type="InterPro" id="IPR043504">
    <property type="entry name" value="Peptidase_S1_PA_chymotrypsin"/>
</dbReference>
<name>A0A9J7DYM6_SPOLT</name>
<dbReference type="Proteomes" id="UP000301870">
    <property type="component" value="Chromosome 12"/>
</dbReference>
<dbReference type="SMART" id="SM00020">
    <property type="entry name" value="Tryp_SPc"/>
    <property type="match status" value="1"/>
</dbReference>
<dbReference type="PANTHER" id="PTHR24276:SF91">
    <property type="entry name" value="AT26814P-RELATED"/>
    <property type="match status" value="1"/>
</dbReference>
<dbReference type="GO" id="GO:0006508">
    <property type="term" value="P:proteolysis"/>
    <property type="evidence" value="ECO:0007669"/>
    <property type="project" value="UniProtKB-KW"/>
</dbReference>
<dbReference type="PROSITE" id="PS50240">
    <property type="entry name" value="TRYPSIN_DOM"/>
    <property type="match status" value="1"/>
</dbReference>
<dbReference type="InterPro" id="IPR018114">
    <property type="entry name" value="TRYPSIN_HIS"/>
</dbReference>
<dbReference type="InterPro" id="IPR001254">
    <property type="entry name" value="Trypsin_dom"/>
</dbReference>
<dbReference type="PANTHER" id="PTHR24276">
    <property type="entry name" value="POLYSERASE-RELATED"/>
    <property type="match status" value="1"/>
</dbReference>
<feature type="domain" description="Peptidase S1" evidence="7">
    <location>
        <begin position="156"/>
        <end position="388"/>
    </location>
</feature>
<feature type="coiled-coil region" evidence="6">
    <location>
        <begin position="402"/>
        <end position="432"/>
    </location>
</feature>
<accession>A0A9J7DYM6</accession>
<evidence type="ECO:0000256" key="5">
    <source>
        <dbReference type="ARBA" id="ARBA00023157"/>
    </source>
</evidence>
<dbReference type="InterPro" id="IPR050430">
    <property type="entry name" value="Peptidase_S1"/>
</dbReference>
<dbReference type="CDD" id="cd00190">
    <property type="entry name" value="Tryp_SPc"/>
    <property type="match status" value="1"/>
</dbReference>
<evidence type="ECO:0000256" key="1">
    <source>
        <dbReference type="ARBA" id="ARBA00007664"/>
    </source>
</evidence>
<protein>
    <submittedName>
        <fullName evidence="9">Coagulation factor IX-like</fullName>
    </submittedName>
</protein>
<organism evidence="8 9">
    <name type="scientific">Spodoptera litura</name>
    <name type="common">Asian cotton leafworm</name>
    <dbReference type="NCBI Taxonomy" id="69820"/>
    <lineage>
        <taxon>Eukaryota</taxon>
        <taxon>Metazoa</taxon>
        <taxon>Ecdysozoa</taxon>
        <taxon>Arthropoda</taxon>
        <taxon>Hexapoda</taxon>
        <taxon>Insecta</taxon>
        <taxon>Pterygota</taxon>
        <taxon>Neoptera</taxon>
        <taxon>Endopterygota</taxon>
        <taxon>Lepidoptera</taxon>
        <taxon>Glossata</taxon>
        <taxon>Ditrysia</taxon>
        <taxon>Noctuoidea</taxon>
        <taxon>Noctuidae</taxon>
        <taxon>Amphipyrinae</taxon>
        <taxon>Spodoptera</taxon>
    </lineage>
</organism>
<proteinExistence type="inferred from homology"/>
<keyword evidence="5" id="KW-1015">Disulfide bond</keyword>
<dbReference type="OrthoDB" id="546450at2759"/>
<dbReference type="FunFam" id="2.40.10.10:FF:000034">
    <property type="entry name" value="Eupolytin"/>
    <property type="match status" value="1"/>
</dbReference>
<dbReference type="PROSITE" id="PS00134">
    <property type="entry name" value="TRYPSIN_HIS"/>
    <property type="match status" value="1"/>
</dbReference>
<gene>
    <name evidence="9" type="primary">LOC111350942</name>
</gene>
<dbReference type="InterPro" id="IPR009003">
    <property type="entry name" value="Peptidase_S1_PA"/>
</dbReference>
<reference evidence="9" key="1">
    <citation type="submission" date="2025-08" db="UniProtKB">
        <authorList>
            <consortium name="RefSeq"/>
        </authorList>
    </citation>
    <scope>IDENTIFICATION</scope>
    <source>
        <strain evidence="9">Ishihara</strain>
        <tissue evidence="9">Whole body</tissue>
    </source>
</reference>
<feature type="coiled-coil region" evidence="6">
    <location>
        <begin position="64"/>
        <end position="91"/>
    </location>
</feature>
<evidence type="ECO:0000256" key="3">
    <source>
        <dbReference type="ARBA" id="ARBA00022801"/>
    </source>
</evidence>
<evidence type="ECO:0000259" key="7">
    <source>
        <dbReference type="PROSITE" id="PS50240"/>
    </source>
</evidence>
<evidence type="ECO:0000256" key="6">
    <source>
        <dbReference type="SAM" id="Coils"/>
    </source>
</evidence>